<organism evidence="1 2">
    <name type="scientific">Ajellomyces capsulatus (strain H143)</name>
    <name type="common">Darling's disease fungus</name>
    <name type="synonym">Histoplasma capsulatum</name>
    <dbReference type="NCBI Taxonomy" id="544712"/>
    <lineage>
        <taxon>Eukaryota</taxon>
        <taxon>Fungi</taxon>
        <taxon>Dikarya</taxon>
        <taxon>Ascomycota</taxon>
        <taxon>Pezizomycotina</taxon>
        <taxon>Eurotiomycetes</taxon>
        <taxon>Eurotiomycetidae</taxon>
        <taxon>Onygenales</taxon>
        <taxon>Ajellomycetaceae</taxon>
        <taxon>Histoplasma</taxon>
    </lineage>
</organism>
<protein>
    <submittedName>
        <fullName evidence="1">Uncharacterized protein</fullName>
    </submittedName>
</protein>
<dbReference type="Proteomes" id="UP000002624">
    <property type="component" value="Unassembled WGS sequence"/>
</dbReference>
<evidence type="ECO:0000313" key="1">
    <source>
        <dbReference type="EMBL" id="EER42971.1"/>
    </source>
</evidence>
<dbReference type="VEuPathDB" id="FungiDB:HCDG_02869"/>
<name>C6H9I8_AJECH</name>
<dbReference type="AlphaFoldDB" id="C6H9I8"/>
<evidence type="ECO:0000313" key="2">
    <source>
        <dbReference type="Proteomes" id="UP000002624"/>
    </source>
</evidence>
<accession>C6H9I8</accession>
<sequence>MAFAGETSDISTAYYVGLADPNGVELAGINLARVAQGFFYRCTNIPVDFLAAKWVVEQRGSANWVQRKVKDLFRYNLDDAGQGCQRITNFTSTRNSVSLGESPFLPRSFSGRDPAGLSNVDSLLPAGFRGGKKSNKPTAPYALRRLDSSFQFNAEFHLPRPKSQRKSLEKVLQHKRTLTAVCARVEASLCSTSISSATGGASADNLFLYCLGARFVPPVEVAEGRNLRRILGPSFRT</sequence>
<reference evidence="2" key="1">
    <citation type="submission" date="2009-05" db="EMBL/GenBank/DDBJ databases">
        <title>The genome sequence of Ajellomyces capsulatus strain H143.</title>
        <authorList>
            <person name="Champion M."/>
            <person name="Cuomo C.A."/>
            <person name="Ma L.-J."/>
            <person name="Henn M.R."/>
            <person name="Sil A."/>
            <person name="Goldman B."/>
            <person name="Young S.K."/>
            <person name="Kodira C.D."/>
            <person name="Zeng Q."/>
            <person name="Koehrsen M."/>
            <person name="Alvarado L."/>
            <person name="Berlin A.M."/>
            <person name="Borenstein D."/>
            <person name="Chen Z."/>
            <person name="Engels R."/>
            <person name="Freedman E."/>
            <person name="Gellesch M."/>
            <person name="Goldberg J."/>
            <person name="Griggs A."/>
            <person name="Gujja S."/>
            <person name="Heiman D.I."/>
            <person name="Hepburn T.A."/>
            <person name="Howarth C."/>
            <person name="Jen D."/>
            <person name="Larson L."/>
            <person name="Lewis B."/>
            <person name="Mehta T."/>
            <person name="Park D."/>
            <person name="Pearson M."/>
            <person name="Roberts A."/>
            <person name="Saif S."/>
            <person name="Shea T.D."/>
            <person name="Shenoy N."/>
            <person name="Sisk P."/>
            <person name="Stolte C."/>
            <person name="Sykes S."/>
            <person name="Walk T."/>
            <person name="White J."/>
            <person name="Yandava C."/>
            <person name="Klein B."/>
            <person name="McEwen J.G."/>
            <person name="Puccia R."/>
            <person name="Goldman G.H."/>
            <person name="Felipe M.S."/>
            <person name="Nino-Vega G."/>
            <person name="San-Blas G."/>
            <person name="Taylor J.W."/>
            <person name="Mendoza L."/>
            <person name="Galagan J.E."/>
            <person name="Nusbaum C."/>
            <person name="Birren B.W."/>
        </authorList>
    </citation>
    <scope>NUCLEOTIDE SEQUENCE [LARGE SCALE GENOMIC DNA]</scope>
    <source>
        <strain evidence="2">H143</strain>
    </source>
</reference>
<proteinExistence type="predicted"/>
<dbReference type="OMA" id="KWASALP"/>
<dbReference type="EMBL" id="GG692421">
    <property type="protein sequence ID" value="EER42971.1"/>
    <property type="molecule type" value="Genomic_DNA"/>
</dbReference>
<gene>
    <name evidence="1" type="ORF">HCDG_02869</name>
</gene>
<dbReference type="HOGENOM" id="CLU_1170387_0_0_1"/>